<evidence type="ECO:0000313" key="2">
    <source>
        <dbReference type="EMBL" id="GJG59659.1"/>
    </source>
</evidence>
<evidence type="ECO:0000259" key="1">
    <source>
        <dbReference type="Pfam" id="PF00535"/>
    </source>
</evidence>
<dbReference type="Pfam" id="PF00535">
    <property type="entry name" value="Glycos_transf_2"/>
    <property type="match status" value="1"/>
</dbReference>
<dbReference type="PANTHER" id="PTHR22916:SF3">
    <property type="entry name" value="UDP-GLCNAC:BETAGAL BETA-1,3-N-ACETYLGLUCOSAMINYLTRANSFERASE-LIKE PROTEIN 1"/>
    <property type="match status" value="1"/>
</dbReference>
<dbReference type="SUPFAM" id="SSF53448">
    <property type="entry name" value="Nucleotide-diphospho-sugar transferases"/>
    <property type="match status" value="1"/>
</dbReference>
<dbReference type="EMBL" id="BPUB01000002">
    <property type="protein sequence ID" value="GJG59659.1"/>
    <property type="molecule type" value="Genomic_DNA"/>
</dbReference>
<proteinExistence type="predicted"/>
<dbReference type="InterPro" id="IPR001173">
    <property type="entry name" value="Glyco_trans_2-like"/>
</dbReference>
<evidence type="ECO:0000313" key="3">
    <source>
        <dbReference type="Proteomes" id="UP000825483"/>
    </source>
</evidence>
<dbReference type="PANTHER" id="PTHR22916">
    <property type="entry name" value="GLYCOSYLTRANSFERASE"/>
    <property type="match status" value="1"/>
</dbReference>
<sequence>MPLVSIAMAVYNGEKYLRKQVESILRQTVSDFELVMTDDCSTDGSWQLMQELAAGDRRIRISRNTANLGFKDNFQKAISLCTGEYIALSDCDDIWTPDHLEVLLATIGDKAMACANSTFIDADDKPLGTTLKYQESFDGVPSDDMAKFRSIILFRNTYQGAAMIMRRSFVDVALPIPGEMRYHDTWFAALACFCGGINYSARSILNYRRLETSVTGLRTKRKSKLYRFLHTRFDADRQDILDAITKRLNGSLTVRQWRMIRDVSRILTIYKEKGTDIRIYAYELRHYKSIYNCDITHWI</sequence>
<organism evidence="2 3">
    <name type="scientific">Prevotella lacticifex</name>
    <dbReference type="NCBI Taxonomy" id="2854755"/>
    <lineage>
        <taxon>Bacteria</taxon>
        <taxon>Pseudomonadati</taxon>
        <taxon>Bacteroidota</taxon>
        <taxon>Bacteroidia</taxon>
        <taxon>Bacteroidales</taxon>
        <taxon>Prevotellaceae</taxon>
        <taxon>Prevotella</taxon>
    </lineage>
</organism>
<feature type="domain" description="Glycosyltransferase 2-like" evidence="1">
    <location>
        <begin position="5"/>
        <end position="145"/>
    </location>
</feature>
<dbReference type="AlphaFoldDB" id="A0A9R1CYB3"/>
<dbReference type="Gene3D" id="3.90.550.10">
    <property type="entry name" value="Spore Coat Polysaccharide Biosynthesis Protein SpsA, Chain A"/>
    <property type="match status" value="1"/>
</dbReference>
<gene>
    <name evidence="2" type="ORF">PRLR5076_25100</name>
</gene>
<name>A0A9R1CYB3_9BACT</name>
<keyword evidence="2" id="KW-0808">Transferase</keyword>
<protein>
    <submittedName>
        <fullName evidence="2">Glycosyl transferase</fullName>
    </submittedName>
</protein>
<dbReference type="GeneID" id="72466297"/>
<dbReference type="GO" id="GO:0016758">
    <property type="term" value="F:hexosyltransferase activity"/>
    <property type="evidence" value="ECO:0007669"/>
    <property type="project" value="UniProtKB-ARBA"/>
</dbReference>
<dbReference type="RefSeq" id="WP_223925107.1">
    <property type="nucleotide sequence ID" value="NZ_BPTU01000002.1"/>
</dbReference>
<dbReference type="InterPro" id="IPR029044">
    <property type="entry name" value="Nucleotide-diphossugar_trans"/>
</dbReference>
<keyword evidence="3" id="KW-1185">Reference proteome</keyword>
<dbReference type="Proteomes" id="UP000825483">
    <property type="component" value="Unassembled WGS sequence"/>
</dbReference>
<comment type="caution">
    <text evidence="2">The sequence shown here is derived from an EMBL/GenBank/DDBJ whole genome shotgun (WGS) entry which is preliminary data.</text>
</comment>
<accession>A0A9R1CYB3</accession>
<reference evidence="2" key="1">
    <citation type="journal article" date="2022" name="Int. J. Syst. Evol. Microbiol.">
        <title>Prevotella lacticifex sp. nov., isolated from the rumen of cows.</title>
        <authorList>
            <person name="Shinkai T."/>
            <person name="Ikeyama N."/>
            <person name="Kumagai M."/>
            <person name="Ohmori H."/>
            <person name="Sakamoto M."/>
            <person name="Ohkuma M."/>
            <person name="Mitsumori M."/>
        </authorList>
    </citation>
    <scope>NUCLEOTIDE SEQUENCE</scope>
    <source>
        <strain evidence="2">R5076</strain>
    </source>
</reference>